<name>A0A024GU60_9STRA</name>
<evidence type="ECO:0000256" key="1">
    <source>
        <dbReference type="SAM" id="Coils"/>
    </source>
</evidence>
<gene>
    <name evidence="2" type="ORF">BN9_113670</name>
</gene>
<sequence length="290" mass="34057">MTNVRELLELERNLYQENINRNQENLRALEKGTFHEFLEQCIPFRNTRDKVLQVALNHLHLMQRNQIDLLEFELQSANDIFESAKSSLNQNLFLSTKNKLEKVKKAEEIAAPIQDGHYREDQKLSASIFSDQKQRLHLNFDAMKKAFDFQHLEPCLPTRDLVWKNLQLEIEAMKAYNQRRSLTRTPSSINQISLLTSSRMKINSVTFRIGQQVIVYSQLCDEELLGIIYELSEQNIKVKLVCQTIIAISLDRLKDGEIKMYPETSEKIAYQTTLSDPKCETYRKRKRLYV</sequence>
<dbReference type="OrthoDB" id="75230at2759"/>
<dbReference type="EMBL" id="CAIX01000360">
    <property type="protein sequence ID" value="CCI49893.1"/>
    <property type="molecule type" value="Genomic_DNA"/>
</dbReference>
<dbReference type="Proteomes" id="UP000053237">
    <property type="component" value="Unassembled WGS sequence"/>
</dbReference>
<organism evidence="2 3">
    <name type="scientific">Albugo candida</name>
    <dbReference type="NCBI Taxonomy" id="65357"/>
    <lineage>
        <taxon>Eukaryota</taxon>
        <taxon>Sar</taxon>
        <taxon>Stramenopiles</taxon>
        <taxon>Oomycota</taxon>
        <taxon>Peronosporomycetes</taxon>
        <taxon>Albuginales</taxon>
        <taxon>Albuginaceae</taxon>
        <taxon>Albugo</taxon>
    </lineage>
</organism>
<evidence type="ECO:0000313" key="2">
    <source>
        <dbReference type="EMBL" id="CCI49893.1"/>
    </source>
</evidence>
<reference evidence="2 3" key="1">
    <citation type="submission" date="2012-05" db="EMBL/GenBank/DDBJ databases">
        <title>Recombination and specialization in a pathogen metapopulation.</title>
        <authorList>
            <person name="Gardiner A."/>
            <person name="Kemen E."/>
            <person name="Schultz-Larsen T."/>
            <person name="MacLean D."/>
            <person name="Van Oosterhout C."/>
            <person name="Jones J.D.G."/>
        </authorList>
    </citation>
    <scope>NUCLEOTIDE SEQUENCE [LARGE SCALE GENOMIC DNA]</scope>
    <source>
        <strain evidence="2 3">Ac Nc2</strain>
    </source>
</reference>
<dbReference type="InParanoid" id="A0A024GU60"/>
<evidence type="ECO:0000313" key="3">
    <source>
        <dbReference type="Proteomes" id="UP000053237"/>
    </source>
</evidence>
<accession>A0A024GU60</accession>
<feature type="coiled-coil region" evidence="1">
    <location>
        <begin position="5"/>
        <end position="32"/>
    </location>
</feature>
<protein>
    <submittedName>
        <fullName evidence="2">Uncharacterized protein</fullName>
    </submittedName>
</protein>
<proteinExistence type="predicted"/>
<comment type="caution">
    <text evidence="2">The sequence shown here is derived from an EMBL/GenBank/DDBJ whole genome shotgun (WGS) entry which is preliminary data.</text>
</comment>
<keyword evidence="1" id="KW-0175">Coiled coil</keyword>
<dbReference type="AlphaFoldDB" id="A0A024GU60"/>
<keyword evidence="3" id="KW-1185">Reference proteome</keyword>